<proteinExistence type="predicted"/>
<dbReference type="Proteomes" id="UP000011689">
    <property type="component" value="Unassembled WGS sequence"/>
</dbReference>
<reference evidence="3 4" key="1">
    <citation type="journal article" date="2014" name="PLoS Genet.">
        <title>Phylogenetically driven sequencing of extremely halophilic archaea reveals strategies for static and dynamic osmo-response.</title>
        <authorList>
            <person name="Becker E.A."/>
            <person name="Seitzer P.M."/>
            <person name="Tritt A."/>
            <person name="Larsen D."/>
            <person name="Krusor M."/>
            <person name="Yao A.I."/>
            <person name="Wu D."/>
            <person name="Madern D."/>
            <person name="Eisen J.A."/>
            <person name="Darling A.E."/>
            <person name="Facciotti M.T."/>
        </authorList>
    </citation>
    <scope>NUCLEOTIDE SEQUENCE [LARGE SCALE GENOMIC DNA]</scope>
    <source>
        <strain evidence="3 4">ATCC 700873</strain>
    </source>
</reference>
<name>M0FBU8_9EURY</name>
<gene>
    <name evidence="3" type="ORF">C467_06759</name>
</gene>
<keyword evidence="4" id="KW-1185">Reference proteome</keyword>
<evidence type="ECO:0000259" key="2">
    <source>
        <dbReference type="Pfam" id="PF03703"/>
    </source>
</evidence>
<dbReference type="EMBL" id="AOJO01000031">
    <property type="protein sequence ID" value="ELZ57430.1"/>
    <property type="molecule type" value="Genomic_DNA"/>
</dbReference>
<dbReference type="RefSeq" id="WP_008583219.1">
    <property type="nucleotide sequence ID" value="NZ_AOJO01000031.1"/>
</dbReference>
<evidence type="ECO:0000313" key="4">
    <source>
        <dbReference type="Proteomes" id="UP000011689"/>
    </source>
</evidence>
<keyword evidence="1" id="KW-0812">Transmembrane</keyword>
<dbReference type="PANTHER" id="PTHR37938:SF1">
    <property type="entry name" value="BLL0215 PROTEIN"/>
    <property type="match status" value="1"/>
</dbReference>
<feature type="transmembrane region" description="Helical" evidence="1">
    <location>
        <begin position="21"/>
        <end position="44"/>
    </location>
</feature>
<dbReference type="InterPro" id="IPR005182">
    <property type="entry name" value="YdbS-like_PH"/>
</dbReference>
<sequence>MSDSWLFLRDDETVVWEGTPRLSAAIGGVAVGTVIAGLSLAAAATTDPRLGAASLVGLAVIAWSVLRVRRTNYVVTTRAVWLKRGVLGRTVRRVGLPQVQNTAYSQSVTGSLFGYGTVTVEVAGGPDLAFRRIDDPETVRRTITSRIGGDSADVPGTVDQWREVLAIVRDLKAAVE</sequence>
<feature type="transmembrane region" description="Helical" evidence="1">
    <location>
        <begin position="50"/>
        <end position="68"/>
    </location>
</feature>
<evidence type="ECO:0000313" key="3">
    <source>
        <dbReference type="EMBL" id="ELZ57430.1"/>
    </source>
</evidence>
<accession>M0FBU8</accession>
<dbReference type="PANTHER" id="PTHR37938">
    <property type="entry name" value="BLL0215 PROTEIN"/>
    <property type="match status" value="1"/>
</dbReference>
<comment type="caution">
    <text evidence="3">The sequence shown here is derived from an EMBL/GenBank/DDBJ whole genome shotgun (WGS) entry which is preliminary data.</text>
</comment>
<dbReference type="PATRIC" id="fig|1227481.4.peg.1340"/>
<dbReference type="OrthoDB" id="204675at2157"/>
<dbReference type="GeneID" id="72714237"/>
<evidence type="ECO:0000256" key="1">
    <source>
        <dbReference type="SAM" id="Phobius"/>
    </source>
</evidence>
<organism evidence="3 4">
    <name type="scientific">Halorubrum hochstenium ATCC 700873</name>
    <dbReference type="NCBI Taxonomy" id="1227481"/>
    <lineage>
        <taxon>Archaea</taxon>
        <taxon>Methanobacteriati</taxon>
        <taxon>Methanobacteriota</taxon>
        <taxon>Stenosarchaea group</taxon>
        <taxon>Halobacteria</taxon>
        <taxon>Halobacteriales</taxon>
        <taxon>Haloferacaceae</taxon>
        <taxon>Halorubrum</taxon>
    </lineage>
</organism>
<keyword evidence="1" id="KW-0472">Membrane</keyword>
<dbReference type="Pfam" id="PF03703">
    <property type="entry name" value="bPH_2"/>
    <property type="match status" value="1"/>
</dbReference>
<dbReference type="STRING" id="1227481.C467_06759"/>
<feature type="domain" description="YdbS-like PH" evidence="2">
    <location>
        <begin position="68"/>
        <end position="143"/>
    </location>
</feature>
<dbReference type="AlphaFoldDB" id="M0FBU8"/>
<keyword evidence="1" id="KW-1133">Transmembrane helix</keyword>
<protein>
    <recommendedName>
        <fullName evidence="2">YdbS-like PH domain-containing protein</fullName>
    </recommendedName>
</protein>